<dbReference type="PANTHER" id="PTHR31616">
    <property type="entry name" value="TREHALASE"/>
    <property type="match status" value="1"/>
</dbReference>
<feature type="transmembrane region" description="Helical" evidence="1">
    <location>
        <begin position="16"/>
        <end position="34"/>
    </location>
</feature>
<keyword evidence="1" id="KW-0472">Membrane</keyword>
<keyword evidence="3" id="KW-1185">Reference proteome</keyword>
<proteinExistence type="predicted"/>
<evidence type="ECO:0008006" key="4">
    <source>
        <dbReference type="Google" id="ProtNLM"/>
    </source>
</evidence>
<dbReference type="PANTHER" id="PTHR31616:SF0">
    <property type="entry name" value="GLUCAN 1,4-ALPHA-GLUCOSIDASE"/>
    <property type="match status" value="1"/>
</dbReference>
<keyword evidence="1" id="KW-1133">Transmembrane helix</keyword>
<dbReference type="Proteomes" id="UP001501074">
    <property type="component" value="Unassembled WGS sequence"/>
</dbReference>
<evidence type="ECO:0000313" key="3">
    <source>
        <dbReference type="Proteomes" id="UP001501074"/>
    </source>
</evidence>
<dbReference type="InterPro" id="IPR012341">
    <property type="entry name" value="6hp_glycosidase-like_sf"/>
</dbReference>
<dbReference type="Gene3D" id="1.50.10.10">
    <property type="match status" value="1"/>
</dbReference>
<comment type="caution">
    <text evidence="2">The sequence shown here is derived from an EMBL/GenBank/DDBJ whole genome shotgun (WGS) entry which is preliminary data.</text>
</comment>
<protein>
    <recommendedName>
        <fullName evidence="4">Glycoside hydrolase family 15</fullName>
    </recommendedName>
</protein>
<sequence>MGSAGTVLSTARRLRSALIVTIVLLLIAALVIHLEHRRQRSENRVLPLMSQVVGIAPNGDRIAVPAETDPSVVDFYPGTRVLTPESAAVLTRTKATAQDVSRAQALAEAQRAWLAAGDRPGRGGPYAEMVENALLDIHTLLLDNGALVAAWAGPWRYVWPRDAAFAAVALIETGHPADALRILEFLQRQQPADGVFEARYRPDESGVPDDRGKQNDGSGWVLWATLELVDSLPPAQAQKALDTLRPMIEASTRGLLNLTDGPGALPPHSQDYWELPMYRLSLGTAAPIALGLRSATSLQTMLGAPATVRATRQRAQRLEKSITDDFGSQGYPRELGGDVSDASISFLLPPFTAAAPPSVVRAWNKAGNGMIRAAGGLAPGVGWPNDGISWTPPTALYALTAASVGDRAQANHWLTWLRDHRTAFGAIPEKLLSTGAPAYPAPLAWSDALVVMAVARI</sequence>
<name>A0ABP7A2U4_9ACTN</name>
<dbReference type="SUPFAM" id="SSF48208">
    <property type="entry name" value="Six-hairpin glycosidases"/>
    <property type="match status" value="1"/>
</dbReference>
<evidence type="ECO:0000313" key="2">
    <source>
        <dbReference type="EMBL" id="GAA3623868.1"/>
    </source>
</evidence>
<reference evidence="3" key="1">
    <citation type="journal article" date="2019" name="Int. J. Syst. Evol. Microbiol.">
        <title>The Global Catalogue of Microorganisms (GCM) 10K type strain sequencing project: providing services to taxonomists for standard genome sequencing and annotation.</title>
        <authorList>
            <consortium name="The Broad Institute Genomics Platform"/>
            <consortium name="The Broad Institute Genome Sequencing Center for Infectious Disease"/>
            <person name="Wu L."/>
            <person name="Ma J."/>
        </authorList>
    </citation>
    <scope>NUCLEOTIDE SEQUENCE [LARGE SCALE GENOMIC DNA]</scope>
    <source>
        <strain evidence="3">JCM 16902</strain>
    </source>
</reference>
<accession>A0ABP7A2U4</accession>
<dbReference type="RefSeq" id="WP_231481395.1">
    <property type="nucleotide sequence ID" value="NZ_BAAAZO010000009.1"/>
</dbReference>
<evidence type="ECO:0000256" key="1">
    <source>
        <dbReference type="SAM" id="Phobius"/>
    </source>
</evidence>
<organism evidence="2 3">
    <name type="scientific">Kineosporia mesophila</name>
    <dbReference type="NCBI Taxonomy" id="566012"/>
    <lineage>
        <taxon>Bacteria</taxon>
        <taxon>Bacillati</taxon>
        <taxon>Actinomycetota</taxon>
        <taxon>Actinomycetes</taxon>
        <taxon>Kineosporiales</taxon>
        <taxon>Kineosporiaceae</taxon>
        <taxon>Kineosporia</taxon>
    </lineage>
</organism>
<keyword evidence="1" id="KW-0812">Transmembrane</keyword>
<gene>
    <name evidence="2" type="ORF">GCM10022223_46090</name>
</gene>
<dbReference type="EMBL" id="BAAAZO010000009">
    <property type="protein sequence ID" value="GAA3623868.1"/>
    <property type="molecule type" value="Genomic_DNA"/>
</dbReference>
<dbReference type="InterPro" id="IPR008928">
    <property type="entry name" value="6-hairpin_glycosidase_sf"/>
</dbReference>